<dbReference type="SMART" id="SM00255">
    <property type="entry name" value="TIR"/>
    <property type="match status" value="1"/>
</dbReference>
<accession>A0ABD3U0U9</accession>
<feature type="domain" description="TIR" evidence="2">
    <location>
        <begin position="36"/>
        <end position="197"/>
    </location>
</feature>
<sequence>MEVDVVINGELTINAAVTDVHQRDRKVDRRPLSMKMTYHVFFCYRDIPNDKLWVKETVEKLENDFGYICCDHERDFLAGTKVFSNIQFGIKNSEKVVCVLSKEGLDSGYLGFETQLAHKESIDRRENLLIPVLLDDCEIPDELKLLTYIDARKEISEKTWWPKLIAAIEAKAECSFFKGRKEEETKEKSEKQPTYHFQKLCSVATTFICTQCSVQSTSKYIPMELASMEEVVPVETINNIKRDLLDAPRIKYKQQCCCFSFGLMICCAIIWDLVIALDIMMITDCTTTTTISKDYCFLAFGFCVLIEISIGICCVFGYRCYCKVPKSIDKKIIEYNNELFKKGILITLVYTKLWKNAFIVFYRASFDSCKQYILLNLREERKTKRETFVNISGIESQHDVDDVPLFTGSGNEDCTQTTQTDTFVDTYEMQEQHFAENVPLLQEYETDQLDLSSEICPCRNDIKFETETCVDTSAMQEKQIAEEIPLLDLSENDQLDQSTEVYPQNVVLRQKDDDEGSAIVYLGDQEHRLPEFTQNSQFPQSSDLINIENNATTLLLQYAHEYLRLVTNEKIKNPKEDRHMVDYTCLCQYIEKRDKKFQKLVDRNKIIPAKDSSIEHRPKMN</sequence>
<protein>
    <recommendedName>
        <fullName evidence="2">TIR domain-containing protein</fullName>
    </recommendedName>
</protein>
<dbReference type="SUPFAM" id="SSF52200">
    <property type="entry name" value="Toll/Interleukin receptor TIR domain"/>
    <property type="match status" value="1"/>
</dbReference>
<organism evidence="3 4">
    <name type="scientific">Sinanodonta woodiana</name>
    <name type="common">Chinese pond mussel</name>
    <name type="synonym">Anodonta woodiana</name>
    <dbReference type="NCBI Taxonomy" id="1069815"/>
    <lineage>
        <taxon>Eukaryota</taxon>
        <taxon>Metazoa</taxon>
        <taxon>Spiralia</taxon>
        <taxon>Lophotrochozoa</taxon>
        <taxon>Mollusca</taxon>
        <taxon>Bivalvia</taxon>
        <taxon>Autobranchia</taxon>
        <taxon>Heteroconchia</taxon>
        <taxon>Palaeoheterodonta</taxon>
        <taxon>Unionida</taxon>
        <taxon>Unionoidea</taxon>
        <taxon>Unionidae</taxon>
        <taxon>Unioninae</taxon>
        <taxon>Sinanodonta</taxon>
    </lineage>
</organism>
<dbReference type="PANTHER" id="PTHR16253">
    <property type="entry name" value="TETRATRICOPEPTIDE REPEAT PROTEIN 22"/>
    <property type="match status" value="1"/>
</dbReference>
<dbReference type="Proteomes" id="UP001634394">
    <property type="component" value="Unassembled WGS sequence"/>
</dbReference>
<gene>
    <name evidence="3" type="ORF">ACJMK2_020875</name>
</gene>
<comment type="caution">
    <text evidence="3">The sequence shown here is derived from an EMBL/GenBank/DDBJ whole genome shotgun (WGS) entry which is preliminary data.</text>
</comment>
<keyword evidence="1" id="KW-0472">Membrane</keyword>
<dbReference type="InterPro" id="IPR042342">
    <property type="entry name" value="TTC22"/>
</dbReference>
<dbReference type="InterPro" id="IPR035897">
    <property type="entry name" value="Toll_tir_struct_dom_sf"/>
</dbReference>
<dbReference type="Gene3D" id="3.40.50.10140">
    <property type="entry name" value="Toll/interleukin-1 receptor homology (TIR) domain"/>
    <property type="match status" value="1"/>
</dbReference>
<evidence type="ECO:0000313" key="4">
    <source>
        <dbReference type="Proteomes" id="UP001634394"/>
    </source>
</evidence>
<name>A0ABD3U0U9_SINWO</name>
<dbReference type="EMBL" id="JBJQND010000017">
    <property type="protein sequence ID" value="KAL3842900.1"/>
    <property type="molecule type" value="Genomic_DNA"/>
</dbReference>
<dbReference type="PROSITE" id="PS50104">
    <property type="entry name" value="TIR"/>
    <property type="match status" value="1"/>
</dbReference>
<proteinExistence type="predicted"/>
<dbReference type="InterPro" id="IPR000157">
    <property type="entry name" value="TIR_dom"/>
</dbReference>
<dbReference type="Pfam" id="PF13676">
    <property type="entry name" value="TIR_2"/>
    <property type="match status" value="1"/>
</dbReference>
<dbReference type="AlphaFoldDB" id="A0ABD3U0U9"/>
<feature type="transmembrane region" description="Helical" evidence="1">
    <location>
        <begin position="259"/>
        <end position="283"/>
    </location>
</feature>
<dbReference type="PANTHER" id="PTHR16253:SF0">
    <property type="entry name" value="TETRATRICOPEPTIDE REPEAT PROTEIN 22"/>
    <property type="match status" value="1"/>
</dbReference>
<evidence type="ECO:0000313" key="3">
    <source>
        <dbReference type="EMBL" id="KAL3842900.1"/>
    </source>
</evidence>
<keyword evidence="1" id="KW-0812">Transmembrane</keyword>
<keyword evidence="4" id="KW-1185">Reference proteome</keyword>
<feature type="transmembrane region" description="Helical" evidence="1">
    <location>
        <begin position="295"/>
        <end position="318"/>
    </location>
</feature>
<evidence type="ECO:0000256" key="1">
    <source>
        <dbReference type="SAM" id="Phobius"/>
    </source>
</evidence>
<evidence type="ECO:0000259" key="2">
    <source>
        <dbReference type="PROSITE" id="PS50104"/>
    </source>
</evidence>
<reference evidence="3 4" key="1">
    <citation type="submission" date="2024-11" db="EMBL/GenBank/DDBJ databases">
        <title>Chromosome-level genome assembly of the freshwater bivalve Anodonta woodiana.</title>
        <authorList>
            <person name="Chen X."/>
        </authorList>
    </citation>
    <scope>NUCLEOTIDE SEQUENCE [LARGE SCALE GENOMIC DNA]</scope>
    <source>
        <strain evidence="3">MN2024</strain>
        <tissue evidence="3">Gills</tissue>
    </source>
</reference>
<keyword evidence="1" id="KW-1133">Transmembrane helix</keyword>